<dbReference type="AlphaFoldDB" id="A0A285QYL6"/>
<evidence type="ECO:0000256" key="1">
    <source>
        <dbReference type="SAM" id="SignalP"/>
    </source>
</evidence>
<gene>
    <name evidence="2" type="ORF">SAMN06297144_1574</name>
</gene>
<dbReference type="OrthoDB" id="7509921at2"/>
<dbReference type="GO" id="GO:0016853">
    <property type="term" value="F:isomerase activity"/>
    <property type="evidence" value="ECO:0007669"/>
    <property type="project" value="UniProtKB-KW"/>
</dbReference>
<keyword evidence="1" id="KW-0732">Signal</keyword>
<feature type="signal peptide" evidence="1">
    <location>
        <begin position="1"/>
        <end position="20"/>
    </location>
</feature>
<name>A0A285QYL6_9SPHN</name>
<dbReference type="EMBL" id="OBMI01000002">
    <property type="protein sequence ID" value="SOB86469.1"/>
    <property type="molecule type" value="Genomic_DNA"/>
</dbReference>
<dbReference type="Gene3D" id="3.40.30.10">
    <property type="entry name" value="Glutaredoxin"/>
    <property type="match status" value="1"/>
</dbReference>
<keyword evidence="2" id="KW-0413">Isomerase</keyword>
<reference evidence="2 3" key="1">
    <citation type="submission" date="2017-07" db="EMBL/GenBank/DDBJ databases">
        <authorList>
            <person name="Sun Z.S."/>
            <person name="Albrecht U."/>
            <person name="Echele G."/>
            <person name="Lee C.C."/>
        </authorList>
    </citation>
    <scope>NUCLEOTIDE SEQUENCE [LARGE SCALE GENOMIC DNA]</scope>
    <source>
        <strain evidence="2 3">CGMCC 1.12672</strain>
    </source>
</reference>
<keyword evidence="3" id="KW-1185">Reference proteome</keyword>
<organism evidence="2 3">
    <name type="scientific">Sphingomonas guangdongensis</name>
    <dbReference type="NCBI Taxonomy" id="1141890"/>
    <lineage>
        <taxon>Bacteria</taxon>
        <taxon>Pseudomonadati</taxon>
        <taxon>Pseudomonadota</taxon>
        <taxon>Alphaproteobacteria</taxon>
        <taxon>Sphingomonadales</taxon>
        <taxon>Sphingomonadaceae</taxon>
        <taxon>Sphingomonas</taxon>
    </lineage>
</organism>
<proteinExistence type="predicted"/>
<protein>
    <submittedName>
        <fullName evidence="2">Thiol-disulfide isomerase or thioredoxin</fullName>
    </submittedName>
</protein>
<dbReference type="InterPro" id="IPR036249">
    <property type="entry name" value="Thioredoxin-like_sf"/>
</dbReference>
<dbReference type="Proteomes" id="UP000219494">
    <property type="component" value="Unassembled WGS sequence"/>
</dbReference>
<dbReference type="RefSeq" id="WP_144033562.1">
    <property type="nucleotide sequence ID" value="NZ_OBMI01000002.1"/>
</dbReference>
<feature type="chain" id="PRO_5012176695" evidence="1">
    <location>
        <begin position="21"/>
        <end position="142"/>
    </location>
</feature>
<evidence type="ECO:0000313" key="3">
    <source>
        <dbReference type="Proteomes" id="UP000219494"/>
    </source>
</evidence>
<accession>A0A285QYL6</accession>
<sequence>MSSVRSLPIGLLALLGSVGAAPSPIDAPALPPSSVVLFVASWCVPCRAELRQLEAIIAAAAPIAVRVTPVDGSARTGALLAGVPAERIWRSPRAIDAYLQLAGSLPYAVMTDAAGQVCAIHNCGLDQGATLAMRRRCQGADG</sequence>
<dbReference type="SUPFAM" id="SSF52833">
    <property type="entry name" value="Thioredoxin-like"/>
    <property type="match status" value="1"/>
</dbReference>
<evidence type="ECO:0000313" key="2">
    <source>
        <dbReference type="EMBL" id="SOB86469.1"/>
    </source>
</evidence>